<gene>
    <name evidence="1" type="ORF">GCM10007384_17390</name>
</gene>
<sequence length="53" mass="6467">MDVKKEIVAIQEEINTIKDPLFIKAIKNMLVYRKKMVQPEWWNTLTEEEKQKF</sequence>
<proteinExistence type="predicted"/>
<dbReference type="RefSeq" id="WP_155837945.1">
    <property type="nucleotide sequence ID" value="NZ_BMWS01000009.1"/>
</dbReference>
<evidence type="ECO:0000313" key="1">
    <source>
        <dbReference type="EMBL" id="GGX16362.1"/>
    </source>
</evidence>
<dbReference type="Proteomes" id="UP000601108">
    <property type="component" value="Unassembled WGS sequence"/>
</dbReference>
<dbReference type="AlphaFoldDB" id="A0A918N415"/>
<accession>A0A918N415</accession>
<name>A0A918N415_9FLAO</name>
<keyword evidence="2" id="KW-1185">Reference proteome</keyword>
<reference evidence="1 2" key="1">
    <citation type="journal article" date="2014" name="Int. J. Syst. Evol. Microbiol.">
        <title>Complete genome sequence of Corynebacterium casei LMG S-19264T (=DSM 44701T), isolated from a smear-ripened cheese.</title>
        <authorList>
            <consortium name="US DOE Joint Genome Institute (JGI-PGF)"/>
            <person name="Walter F."/>
            <person name="Albersmeier A."/>
            <person name="Kalinowski J."/>
            <person name="Ruckert C."/>
        </authorList>
    </citation>
    <scope>NUCLEOTIDE SEQUENCE [LARGE SCALE GENOMIC DNA]</scope>
    <source>
        <strain evidence="1 2">KCTC 12285</strain>
    </source>
</reference>
<comment type="caution">
    <text evidence="1">The sequence shown here is derived from an EMBL/GenBank/DDBJ whole genome shotgun (WGS) entry which is preliminary data.</text>
</comment>
<evidence type="ECO:0000313" key="2">
    <source>
        <dbReference type="Proteomes" id="UP000601108"/>
    </source>
</evidence>
<organism evidence="1 2">
    <name type="scientific">Aquimarina muelleri</name>
    <dbReference type="NCBI Taxonomy" id="279356"/>
    <lineage>
        <taxon>Bacteria</taxon>
        <taxon>Pseudomonadati</taxon>
        <taxon>Bacteroidota</taxon>
        <taxon>Flavobacteriia</taxon>
        <taxon>Flavobacteriales</taxon>
        <taxon>Flavobacteriaceae</taxon>
        <taxon>Aquimarina</taxon>
    </lineage>
</organism>
<dbReference type="EMBL" id="BMWS01000009">
    <property type="protein sequence ID" value="GGX16362.1"/>
    <property type="molecule type" value="Genomic_DNA"/>
</dbReference>
<protein>
    <submittedName>
        <fullName evidence="1">Uncharacterized protein</fullName>
    </submittedName>
</protein>